<dbReference type="GO" id="GO:0046983">
    <property type="term" value="F:protein dimerization activity"/>
    <property type="evidence" value="ECO:0007669"/>
    <property type="project" value="InterPro"/>
</dbReference>
<dbReference type="InterPro" id="IPR012337">
    <property type="entry name" value="RNaseH-like_sf"/>
</dbReference>
<dbReference type="Proteomes" id="UP000186922">
    <property type="component" value="Unassembled WGS sequence"/>
</dbReference>
<dbReference type="InterPro" id="IPR008906">
    <property type="entry name" value="HATC_C_dom"/>
</dbReference>
<dbReference type="AlphaFoldDB" id="A0A1D1V8B9"/>
<evidence type="ECO:0000259" key="1">
    <source>
        <dbReference type="Pfam" id="PF05699"/>
    </source>
</evidence>
<sequence length="145" mass="15689">MKGLLMYPIAEKSEIINGVQKMCGTTSLTAQPIAATTDTASLFTEFSQFCRYSDTGSAVNHADEISLHQSLPPPVSSKPILEFWQKHAATLPKLSKLAVRVLAVPPSSCSPERLFSDAGNGSTEKTTSLGSEKLDDSLYLKWNLV</sequence>
<feature type="domain" description="HAT C-terminal dimerisation" evidence="1">
    <location>
        <begin position="78"/>
        <end position="142"/>
    </location>
</feature>
<accession>A0A1D1V8B9</accession>
<protein>
    <recommendedName>
        <fullName evidence="1">HAT C-terminal dimerisation domain-containing protein</fullName>
    </recommendedName>
</protein>
<reference evidence="2 3" key="1">
    <citation type="journal article" date="2016" name="Nat. Commun.">
        <title>Extremotolerant tardigrade genome and improved radiotolerance of human cultured cells by tardigrade-unique protein.</title>
        <authorList>
            <person name="Hashimoto T."/>
            <person name="Horikawa D.D."/>
            <person name="Saito Y."/>
            <person name="Kuwahara H."/>
            <person name="Kozuka-Hata H."/>
            <person name="Shin-I T."/>
            <person name="Minakuchi Y."/>
            <person name="Ohishi K."/>
            <person name="Motoyama A."/>
            <person name="Aizu T."/>
            <person name="Enomoto A."/>
            <person name="Kondo K."/>
            <person name="Tanaka S."/>
            <person name="Hara Y."/>
            <person name="Koshikawa S."/>
            <person name="Sagara H."/>
            <person name="Miura T."/>
            <person name="Yokobori S."/>
            <person name="Miyagawa K."/>
            <person name="Suzuki Y."/>
            <person name="Kubo T."/>
            <person name="Oyama M."/>
            <person name="Kohara Y."/>
            <person name="Fujiyama A."/>
            <person name="Arakawa K."/>
            <person name="Katayama T."/>
            <person name="Toyoda A."/>
            <person name="Kunieda T."/>
        </authorList>
    </citation>
    <scope>NUCLEOTIDE SEQUENCE [LARGE SCALE GENOMIC DNA]</scope>
    <source>
        <strain evidence="2 3">YOKOZUNA-1</strain>
    </source>
</reference>
<dbReference type="OrthoDB" id="10023994at2759"/>
<evidence type="ECO:0000313" key="2">
    <source>
        <dbReference type="EMBL" id="GAU95073.1"/>
    </source>
</evidence>
<gene>
    <name evidence="2" type="primary">RvY_06751-1</name>
    <name evidence="2" type="synonym">RvY_06751.1</name>
    <name evidence="2" type="ORF">RvY_06751</name>
</gene>
<dbReference type="Pfam" id="PF05699">
    <property type="entry name" value="Dimer_Tnp_hAT"/>
    <property type="match status" value="1"/>
</dbReference>
<dbReference type="SUPFAM" id="SSF53098">
    <property type="entry name" value="Ribonuclease H-like"/>
    <property type="match status" value="1"/>
</dbReference>
<proteinExistence type="predicted"/>
<keyword evidence="3" id="KW-1185">Reference proteome</keyword>
<organism evidence="2 3">
    <name type="scientific">Ramazzottius varieornatus</name>
    <name type="common">Water bear</name>
    <name type="synonym">Tardigrade</name>
    <dbReference type="NCBI Taxonomy" id="947166"/>
    <lineage>
        <taxon>Eukaryota</taxon>
        <taxon>Metazoa</taxon>
        <taxon>Ecdysozoa</taxon>
        <taxon>Tardigrada</taxon>
        <taxon>Eutardigrada</taxon>
        <taxon>Parachela</taxon>
        <taxon>Hypsibioidea</taxon>
        <taxon>Ramazzottiidae</taxon>
        <taxon>Ramazzottius</taxon>
    </lineage>
</organism>
<name>A0A1D1V8B9_RAMVA</name>
<dbReference type="EMBL" id="BDGG01000003">
    <property type="protein sequence ID" value="GAU95073.1"/>
    <property type="molecule type" value="Genomic_DNA"/>
</dbReference>
<comment type="caution">
    <text evidence="2">The sequence shown here is derived from an EMBL/GenBank/DDBJ whole genome shotgun (WGS) entry which is preliminary data.</text>
</comment>
<evidence type="ECO:0000313" key="3">
    <source>
        <dbReference type="Proteomes" id="UP000186922"/>
    </source>
</evidence>